<dbReference type="GO" id="GO:0043565">
    <property type="term" value="F:sequence-specific DNA binding"/>
    <property type="evidence" value="ECO:0007669"/>
    <property type="project" value="InterPro"/>
</dbReference>
<dbReference type="SUPFAM" id="SSF46785">
    <property type="entry name" value="Winged helix' DNA-binding domain"/>
    <property type="match status" value="1"/>
</dbReference>
<dbReference type="Pfam" id="PF13404">
    <property type="entry name" value="HTH_AsnC-type"/>
    <property type="match status" value="1"/>
</dbReference>
<dbReference type="InterPro" id="IPR036390">
    <property type="entry name" value="WH_DNA-bd_sf"/>
</dbReference>
<dbReference type="Gene3D" id="1.10.10.10">
    <property type="entry name" value="Winged helix-like DNA-binding domain superfamily/Winged helix DNA-binding domain"/>
    <property type="match status" value="1"/>
</dbReference>
<evidence type="ECO:0000313" key="2">
    <source>
        <dbReference type="EMBL" id="RDG34635.1"/>
    </source>
</evidence>
<dbReference type="InterPro" id="IPR036388">
    <property type="entry name" value="WH-like_DNA-bd_sf"/>
</dbReference>
<dbReference type="Proteomes" id="UP000253741">
    <property type="component" value="Unassembled WGS sequence"/>
</dbReference>
<proteinExistence type="predicted"/>
<accession>A0A370B5I1</accession>
<feature type="non-terminal residue" evidence="2">
    <location>
        <position position="41"/>
    </location>
</feature>
<dbReference type="RefSeq" id="WP_147286156.1">
    <property type="nucleotide sequence ID" value="NZ_QQNA01000293.1"/>
</dbReference>
<dbReference type="PRINTS" id="PR00033">
    <property type="entry name" value="HTHASNC"/>
</dbReference>
<dbReference type="EMBL" id="QQNA01000293">
    <property type="protein sequence ID" value="RDG34635.1"/>
    <property type="molecule type" value="Genomic_DNA"/>
</dbReference>
<dbReference type="InterPro" id="IPR000485">
    <property type="entry name" value="AsnC-type_HTH_dom"/>
</dbReference>
<name>A0A370B5I1_9ACTN</name>
<evidence type="ECO:0000259" key="1">
    <source>
        <dbReference type="Pfam" id="PF13404"/>
    </source>
</evidence>
<reference evidence="2 3" key="1">
    <citation type="submission" date="2018-07" db="EMBL/GenBank/DDBJ databases">
        <title>Streptomyces species from bats.</title>
        <authorList>
            <person name="Dunlap C."/>
        </authorList>
    </citation>
    <scope>NUCLEOTIDE SEQUENCE [LARGE SCALE GENOMIC DNA]</scope>
    <source>
        <strain evidence="2 3">AC230</strain>
    </source>
</reference>
<protein>
    <submittedName>
        <fullName evidence="2">AsnC family protein</fullName>
    </submittedName>
</protein>
<evidence type="ECO:0000313" key="3">
    <source>
        <dbReference type="Proteomes" id="UP000253741"/>
    </source>
</evidence>
<dbReference type="AlphaFoldDB" id="A0A370B5I1"/>
<comment type="caution">
    <text evidence="2">The sequence shown here is derived from an EMBL/GenBank/DDBJ whole genome shotgun (WGS) entry which is preliminary data.</text>
</comment>
<organism evidence="2 3">
    <name type="scientific">Streptomyces corynorhini</name>
    <dbReference type="NCBI Taxonomy" id="2282652"/>
    <lineage>
        <taxon>Bacteria</taxon>
        <taxon>Bacillati</taxon>
        <taxon>Actinomycetota</taxon>
        <taxon>Actinomycetes</taxon>
        <taxon>Kitasatosporales</taxon>
        <taxon>Streptomycetaceae</taxon>
        <taxon>Streptomyces</taxon>
    </lineage>
</organism>
<sequence length="41" mass="4628">MIDELDRRVIAALQLNGRAPWSAVARWVGASETTAQRRYQA</sequence>
<gene>
    <name evidence="2" type="ORF">DVH02_29560</name>
</gene>
<dbReference type="OrthoDB" id="4050641at2"/>
<keyword evidence="3" id="KW-1185">Reference proteome</keyword>
<feature type="domain" description="HTH asnC-type" evidence="1">
    <location>
        <begin position="2"/>
        <end position="40"/>
    </location>
</feature>